<accession>A0A5A7Q4M1</accession>
<dbReference type="PANTHER" id="PTHR31476">
    <property type="entry name" value="PROTEIN WHAT'S THIS FACTOR 1 HOMOLOG, CHLOROPLASTIC"/>
    <property type="match status" value="1"/>
</dbReference>
<protein>
    <submittedName>
        <fullName evidence="2">Ubiquitin carboxyl-terminal hydrolase family protein</fullName>
    </submittedName>
</protein>
<dbReference type="AlphaFoldDB" id="A0A5A7Q4M1"/>
<dbReference type="GO" id="GO:0003723">
    <property type="term" value="F:RNA binding"/>
    <property type="evidence" value="ECO:0007669"/>
    <property type="project" value="InterPro"/>
</dbReference>
<gene>
    <name evidence="2" type="ORF">STAS_16434</name>
</gene>
<dbReference type="PANTHER" id="PTHR31476:SF6">
    <property type="entry name" value="EMB|CAB68190.1"/>
    <property type="match status" value="1"/>
</dbReference>
<dbReference type="GO" id="GO:0016787">
    <property type="term" value="F:hydrolase activity"/>
    <property type="evidence" value="ECO:0007669"/>
    <property type="project" value="UniProtKB-KW"/>
</dbReference>
<evidence type="ECO:0000313" key="2">
    <source>
        <dbReference type="EMBL" id="GER39802.1"/>
    </source>
</evidence>
<sequence length="374" mass="43419">MIFRRRPNQLFTAARIPSFIKIQSRNLVNVKFKWVNDPVLDTAVSNALHLKAASTLILLIASNPDFDLPIYCLSRCRGQLGLPPDLKLSTFIRRYPNIFREFYRPDSSGTPVPWYELTPEASEIHHHETRLVYKSCYADILSRLQKLLMLTKQRLLPLQTIDQLRWDLGLPYDYETTFLTERPDLFSSVKLPDERVGVKLLTWDNHLAVSHLESKGTLRYGKALGFPIQFTRGFGLKRKCMQWLDEWQKLPYTSPYADWSNLDPQTDESEKRVVGVFHELLQLTVLGRTERRNVSNLRGPLGMPQKFTKVFERHPWIFYLSEKGWRVDCGAEGGEPGLYRRERGICEGGGEWSAGFVESENEMERDLLSEYESD</sequence>
<dbReference type="OrthoDB" id="1716100at2759"/>
<feature type="domain" description="PORR" evidence="1">
    <location>
        <begin position="36"/>
        <end position="324"/>
    </location>
</feature>
<reference evidence="3" key="1">
    <citation type="journal article" date="2019" name="Curr. Biol.">
        <title>Genome Sequence of Striga asiatica Provides Insight into the Evolution of Plant Parasitism.</title>
        <authorList>
            <person name="Yoshida S."/>
            <person name="Kim S."/>
            <person name="Wafula E.K."/>
            <person name="Tanskanen J."/>
            <person name="Kim Y.M."/>
            <person name="Honaas L."/>
            <person name="Yang Z."/>
            <person name="Spallek T."/>
            <person name="Conn C.E."/>
            <person name="Ichihashi Y."/>
            <person name="Cheong K."/>
            <person name="Cui S."/>
            <person name="Der J.P."/>
            <person name="Gundlach H."/>
            <person name="Jiao Y."/>
            <person name="Hori C."/>
            <person name="Ishida J.K."/>
            <person name="Kasahara H."/>
            <person name="Kiba T."/>
            <person name="Kim M.S."/>
            <person name="Koo N."/>
            <person name="Laohavisit A."/>
            <person name="Lee Y.H."/>
            <person name="Lumba S."/>
            <person name="McCourt P."/>
            <person name="Mortimer J.C."/>
            <person name="Mutuku J.M."/>
            <person name="Nomura T."/>
            <person name="Sasaki-Sekimoto Y."/>
            <person name="Seto Y."/>
            <person name="Wang Y."/>
            <person name="Wakatake T."/>
            <person name="Sakakibara H."/>
            <person name="Demura T."/>
            <person name="Yamaguchi S."/>
            <person name="Yoneyama K."/>
            <person name="Manabe R.I."/>
            <person name="Nelson D.C."/>
            <person name="Schulman A.H."/>
            <person name="Timko M.P."/>
            <person name="dePamphilis C.W."/>
            <person name="Choi D."/>
            <person name="Shirasu K."/>
        </authorList>
    </citation>
    <scope>NUCLEOTIDE SEQUENCE [LARGE SCALE GENOMIC DNA]</scope>
    <source>
        <strain evidence="3">cv. UVA1</strain>
    </source>
</reference>
<organism evidence="2 3">
    <name type="scientific">Striga asiatica</name>
    <name type="common">Asiatic witchweed</name>
    <name type="synonym">Buchnera asiatica</name>
    <dbReference type="NCBI Taxonomy" id="4170"/>
    <lineage>
        <taxon>Eukaryota</taxon>
        <taxon>Viridiplantae</taxon>
        <taxon>Streptophyta</taxon>
        <taxon>Embryophyta</taxon>
        <taxon>Tracheophyta</taxon>
        <taxon>Spermatophyta</taxon>
        <taxon>Magnoliopsida</taxon>
        <taxon>eudicotyledons</taxon>
        <taxon>Gunneridae</taxon>
        <taxon>Pentapetalae</taxon>
        <taxon>asterids</taxon>
        <taxon>lamiids</taxon>
        <taxon>Lamiales</taxon>
        <taxon>Orobanchaceae</taxon>
        <taxon>Buchnereae</taxon>
        <taxon>Striga</taxon>
    </lineage>
</organism>
<proteinExistence type="predicted"/>
<dbReference type="Proteomes" id="UP000325081">
    <property type="component" value="Unassembled WGS sequence"/>
</dbReference>
<keyword evidence="3" id="KW-1185">Reference proteome</keyword>
<evidence type="ECO:0000313" key="3">
    <source>
        <dbReference type="Proteomes" id="UP000325081"/>
    </source>
</evidence>
<dbReference type="InterPro" id="IPR045040">
    <property type="entry name" value="PORR_fam"/>
</dbReference>
<dbReference type="InterPro" id="IPR021099">
    <property type="entry name" value="PORR_domain"/>
</dbReference>
<name>A0A5A7Q4M1_STRAF</name>
<dbReference type="Pfam" id="PF11955">
    <property type="entry name" value="PORR"/>
    <property type="match status" value="1"/>
</dbReference>
<dbReference type="EMBL" id="BKCP01005738">
    <property type="protein sequence ID" value="GER39802.1"/>
    <property type="molecule type" value="Genomic_DNA"/>
</dbReference>
<comment type="caution">
    <text evidence="2">The sequence shown here is derived from an EMBL/GenBank/DDBJ whole genome shotgun (WGS) entry which is preliminary data.</text>
</comment>
<evidence type="ECO:0000259" key="1">
    <source>
        <dbReference type="Pfam" id="PF11955"/>
    </source>
</evidence>
<keyword evidence="2" id="KW-0378">Hydrolase</keyword>